<feature type="coiled-coil region" evidence="1">
    <location>
        <begin position="163"/>
        <end position="190"/>
    </location>
</feature>
<name>A0A9N9ID22_9GLOM</name>
<evidence type="ECO:0000256" key="1">
    <source>
        <dbReference type="SAM" id="Coils"/>
    </source>
</evidence>
<proteinExistence type="predicted"/>
<dbReference type="Proteomes" id="UP000789405">
    <property type="component" value="Unassembled WGS sequence"/>
</dbReference>
<keyword evidence="3" id="KW-1185">Reference proteome</keyword>
<gene>
    <name evidence="2" type="ORF">DERYTH_LOCUS15023</name>
</gene>
<reference evidence="2" key="1">
    <citation type="submission" date="2021-06" db="EMBL/GenBank/DDBJ databases">
        <authorList>
            <person name="Kallberg Y."/>
            <person name="Tangrot J."/>
            <person name="Rosling A."/>
        </authorList>
    </citation>
    <scope>NUCLEOTIDE SEQUENCE</scope>
    <source>
        <strain evidence="2">MA453B</strain>
    </source>
</reference>
<dbReference type="EMBL" id="CAJVPY010011802">
    <property type="protein sequence ID" value="CAG8729835.1"/>
    <property type="molecule type" value="Genomic_DNA"/>
</dbReference>
<evidence type="ECO:0000313" key="3">
    <source>
        <dbReference type="Proteomes" id="UP000789405"/>
    </source>
</evidence>
<accession>A0A9N9ID22</accession>
<sequence>MRLHEYLIQIGVKKNVLLRLSTKAKKLNTTSSFTLVNDNNYEIETCDLTTLASDASESEEKLNLNFNEKGYHEREYNFNDDESLSVMKSNMNIIMVFLLNLKMEYLFQQNVDPNNYCISFKSKKAAEAGTQLVNIQDFKNFQVDYQKYKSKNINMAFFITFIKSNLKRKIDELELDNNSDNDIVTNLRNKNSIPKTSNLSSSTQIQQSDLILMQQSNSIQQSNLMQQSNSMQQPNSIQQSNLIQQFDLIQQPNPMQ</sequence>
<keyword evidence="1" id="KW-0175">Coiled coil</keyword>
<dbReference type="AlphaFoldDB" id="A0A9N9ID22"/>
<organism evidence="2 3">
    <name type="scientific">Dentiscutata erythropus</name>
    <dbReference type="NCBI Taxonomy" id="1348616"/>
    <lineage>
        <taxon>Eukaryota</taxon>
        <taxon>Fungi</taxon>
        <taxon>Fungi incertae sedis</taxon>
        <taxon>Mucoromycota</taxon>
        <taxon>Glomeromycotina</taxon>
        <taxon>Glomeromycetes</taxon>
        <taxon>Diversisporales</taxon>
        <taxon>Gigasporaceae</taxon>
        <taxon>Dentiscutata</taxon>
    </lineage>
</organism>
<comment type="caution">
    <text evidence="2">The sequence shown here is derived from an EMBL/GenBank/DDBJ whole genome shotgun (WGS) entry which is preliminary data.</text>
</comment>
<protein>
    <submittedName>
        <fullName evidence="2">6697_t:CDS:1</fullName>
    </submittedName>
</protein>
<evidence type="ECO:0000313" key="2">
    <source>
        <dbReference type="EMBL" id="CAG8729835.1"/>
    </source>
</evidence>